<keyword evidence="2" id="KW-0560">Oxidoreductase</keyword>
<evidence type="ECO:0000313" key="3">
    <source>
        <dbReference type="Proteomes" id="UP001550348"/>
    </source>
</evidence>
<dbReference type="InterPro" id="IPR052936">
    <property type="entry name" value="Jasmonate_Hydroxylase-like"/>
</dbReference>
<dbReference type="PANTHER" id="PTHR37811">
    <property type="entry name" value="BLL5343 PROTEIN"/>
    <property type="match status" value="1"/>
</dbReference>
<accession>A0ABV2VGX8</accession>
<dbReference type="GO" id="GO:0004497">
    <property type="term" value="F:monooxygenase activity"/>
    <property type="evidence" value="ECO:0007669"/>
    <property type="project" value="UniProtKB-KW"/>
</dbReference>
<dbReference type="Gene3D" id="3.30.70.100">
    <property type="match status" value="1"/>
</dbReference>
<sequence length="104" mass="12180">MTEPPYHVAILQVTRTGADADGYTATLACMLELAERRPGYLGRRSAVTDDGDELTIVFFTDDEALRAWHDDPEHRAAQHLARERWYERYQVHVARVERTYRFQR</sequence>
<keyword evidence="3" id="KW-1185">Reference proteome</keyword>
<dbReference type="PANTHER" id="PTHR37811:SF2">
    <property type="entry name" value="ABM DOMAIN-CONTAINING PROTEIN"/>
    <property type="match status" value="1"/>
</dbReference>
<dbReference type="RefSeq" id="WP_355664042.1">
    <property type="nucleotide sequence ID" value="NZ_JBEXRX010000017.1"/>
</dbReference>
<keyword evidence="2" id="KW-0503">Monooxygenase</keyword>
<feature type="domain" description="ABM" evidence="1">
    <location>
        <begin position="17"/>
        <end position="79"/>
    </location>
</feature>
<dbReference type="Pfam" id="PF03992">
    <property type="entry name" value="ABM"/>
    <property type="match status" value="1"/>
</dbReference>
<dbReference type="EC" id="1.14.-.-" evidence="2"/>
<name>A0ABV2VGX8_9ACTN</name>
<gene>
    <name evidence="2" type="ORF">ABZ071_09015</name>
</gene>
<dbReference type="SUPFAM" id="SSF54909">
    <property type="entry name" value="Dimeric alpha+beta barrel"/>
    <property type="match status" value="1"/>
</dbReference>
<proteinExistence type="predicted"/>
<dbReference type="InterPro" id="IPR011008">
    <property type="entry name" value="Dimeric_a/b-barrel"/>
</dbReference>
<dbReference type="Proteomes" id="UP001550348">
    <property type="component" value="Unassembled WGS sequence"/>
</dbReference>
<comment type="caution">
    <text evidence="2">The sequence shown here is derived from an EMBL/GenBank/DDBJ whole genome shotgun (WGS) entry which is preliminary data.</text>
</comment>
<evidence type="ECO:0000259" key="1">
    <source>
        <dbReference type="Pfam" id="PF03992"/>
    </source>
</evidence>
<organism evidence="2 3">
    <name type="scientific">Micromonospora fulviviridis</name>
    <dbReference type="NCBI Taxonomy" id="47860"/>
    <lineage>
        <taxon>Bacteria</taxon>
        <taxon>Bacillati</taxon>
        <taxon>Actinomycetota</taxon>
        <taxon>Actinomycetes</taxon>
        <taxon>Micromonosporales</taxon>
        <taxon>Micromonosporaceae</taxon>
        <taxon>Micromonospora</taxon>
    </lineage>
</organism>
<evidence type="ECO:0000313" key="2">
    <source>
        <dbReference type="EMBL" id="MEU0152053.1"/>
    </source>
</evidence>
<protein>
    <submittedName>
        <fullName evidence="2">Antibiotic biosynthesis monooxygenase</fullName>
        <ecNumber evidence="2">1.14.-.-</ecNumber>
    </submittedName>
</protein>
<dbReference type="InterPro" id="IPR007138">
    <property type="entry name" value="ABM_dom"/>
</dbReference>
<reference evidence="2 3" key="1">
    <citation type="submission" date="2024-06" db="EMBL/GenBank/DDBJ databases">
        <title>The Natural Products Discovery Center: Release of the First 8490 Sequenced Strains for Exploring Actinobacteria Biosynthetic Diversity.</title>
        <authorList>
            <person name="Kalkreuter E."/>
            <person name="Kautsar S.A."/>
            <person name="Yang D."/>
            <person name="Bader C.D."/>
            <person name="Teijaro C.N."/>
            <person name="Fluegel L."/>
            <person name="Davis C.M."/>
            <person name="Simpson J.R."/>
            <person name="Lauterbach L."/>
            <person name="Steele A.D."/>
            <person name="Gui C."/>
            <person name="Meng S."/>
            <person name="Li G."/>
            <person name="Viehrig K."/>
            <person name="Ye F."/>
            <person name="Su P."/>
            <person name="Kiefer A.F."/>
            <person name="Nichols A."/>
            <person name="Cepeda A.J."/>
            <person name="Yan W."/>
            <person name="Fan B."/>
            <person name="Jiang Y."/>
            <person name="Adhikari A."/>
            <person name="Zheng C.-J."/>
            <person name="Schuster L."/>
            <person name="Cowan T.M."/>
            <person name="Smanski M.J."/>
            <person name="Chevrette M.G."/>
            <person name="De Carvalho L.P.S."/>
            <person name="Shen B."/>
        </authorList>
    </citation>
    <scope>NUCLEOTIDE SEQUENCE [LARGE SCALE GENOMIC DNA]</scope>
    <source>
        <strain evidence="2 3">NPDC006286</strain>
    </source>
</reference>
<dbReference type="EMBL" id="JBEXRX010000017">
    <property type="protein sequence ID" value="MEU0152053.1"/>
    <property type="molecule type" value="Genomic_DNA"/>
</dbReference>